<dbReference type="Gene3D" id="3.40.50.970">
    <property type="match status" value="1"/>
</dbReference>
<reference evidence="5 6" key="1">
    <citation type="submission" date="2022-03" db="EMBL/GenBank/DDBJ databases">
        <title>Agromyces sp. isolated from the gut of P. brevitarsis seulensis larvae.</title>
        <authorList>
            <person name="Won M."/>
            <person name="Kwon S.-W."/>
        </authorList>
    </citation>
    <scope>NUCLEOTIDE SEQUENCE [LARGE SCALE GENOMIC DNA]</scope>
    <source>
        <strain evidence="5 6">KACC 16215</strain>
    </source>
</reference>
<dbReference type="InterPro" id="IPR001017">
    <property type="entry name" value="DH_E1"/>
</dbReference>
<comment type="cofactor">
    <cofactor evidence="1">
        <name>thiamine diphosphate</name>
        <dbReference type="ChEBI" id="CHEBI:58937"/>
    </cofactor>
</comment>
<dbReference type="CDD" id="cd02000">
    <property type="entry name" value="TPP_E1_PDC_ADC_BCADC"/>
    <property type="match status" value="1"/>
</dbReference>
<dbReference type="EMBL" id="CP094533">
    <property type="protein sequence ID" value="UOE27163.1"/>
    <property type="molecule type" value="Genomic_DNA"/>
</dbReference>
<gene>
    <name evidence="5" type="ORF">MTP13_05100</name>
</gene>
<dbReference type="PANTHER" id="PTHR11516:SF60">
    <property type="entry name" value="PYRUVATE DEHYDROGENASE E1 COMPONENT SUBUNIT ALPHA"/>
    <property type="match status" value="1"/>
</dbReference>
<name>A0ABY4AVI5_9MICO</name>
<dbReference type="InterPro" id="IPR050642">
    <property type="entry name" value="PDH_E1_Alpha_Subunit"/>
</dbReference>
<feature type="domain" description="Dehydrogenase E1 component" evidence="4">
    <location>
        <begin position="9"/>
        <end position="303"/>
    </location>
</feature>
<proteinExistence type="predicted"/>
<dbReference type="Proteomes" id="UP000831304">
    <property type="component" value="Chromosome"/>
</dbReference>
<organism evidence="5 6">
    <name type="scientific">Agromyces soli</name>
    <dbReference type="NCBI Taxonomy" id="659012"/>
    <lineage>
        <taxon>Bacteria</taxon>
        <taxon>Bacillati</taxon>
        <taxon>Actinomycetota</taxon>
        <taxon>Actinomycetes</taxon>
        <taxon>Micrococcales</taxon>
        <taxon>Microbacteriaceae</taxon>
        <taxon>Agromyces</taxon>
    </lineage>
</organism>
<keyword evidence="2" id="KW-0560">Oxidoreductase</keyword>
<dbReference type="SUPFAM" id="SSF52518">
    <property type="entry name" value="Thiamin diphosphate-binding fold (THDP-binding)"/>
    <property type="match status" value="1"/>
</dbReference>
<keyword evidence="3" id="KW-0786">Thiamine pyrophosphate</keyword>
<keyword evidence="6" id="KW-1185">Reference proteome</keyword>
<evidence type="ECO:0000313" key="6">
    <source>
        <dbReference type="Proteomes" id="UP000831304"/>
    </source>
</evidence>
<accession>A0ABY4AVI5</accession>
<dbReference type="Pfam" id="PF00676">
    <property type="entry name" value="E1_dh"/>
    <property type="match status" value="1"/>
</dbReference>
<protein>
    <submittedName>
        <fullName evidence="5">Thiamine pyrophosphate-dependent dehydrogenase E1 component subunit alpha</fullName>
    </submittedName>
</protein>
<sequence>MSELEELYRRMLVIRRFEEELAEVKKLGEVPGSIHLCIGQEAIPVGVSALLLPDDYVTATYRGHGWAIERGSDLAGLFGEIMGRASSVAGGRAASPYLSDASVGFIGENSIVGAGVPIALGAALSCDRLGGGRVSVVSIGDGAMNQGNVHEALNMAAVLALPLVVVVENNGYSEMVRIEDMVRVTNLAERGAAYGIPAETVDGNDPVVVARAAAVAIERARTGGGPSIIEARTQRLVGHYSGDAQHYRPAGEVAAAREVEPLVRARAALLEAGRDAAELDAIAAGVDREIQDALAAARLLPLPDPTTVMEHVYA</sequence>
<evidence type="ECO:0000313" key="5">
    <source>
        <dbReference type="EMBL" id="UOE27163.1"/>
    </source>
</evidence>
<evidence type="ECO:0000256" key="2">
    <source>
        <dbReference type="ARBA" id="ARBA00023002"/>
    </source>
</evidence>
<evidence type="ECO:0000256" key="3">
    <source>
        <dbReference type="ARBA" id="ARBA00023052"/>
    </source>
</evidence>
<evidence type="ECO:0000256" key="1">
    <source>
        <dbReference type="ARBA" id="ARBA00001964"/>
    </source>
</evidence>
<dbReference type="RefSeq" id="WP_243570009.1">
    <property type="nucleotide sequence ID" value="NZ_BAAARD010000002.1"/>
</dbReference>
<evidence type="ECO:0000259" key="4">
    <source>
        <dbReference type="Pfam" id="PF00676"/>
    </source>
</evidence>
<dbReference type="PANTHER" id="PTHR11516">
    <property type="entry name" value="PYRUVATE DEHYDROGENASE E1 COMPONENT, ALPHA SUBUNIT BACTERIAL AND ORGANELLAR"/>
    <property type="match status" value="1"/>
</dbReference>
<dbReference type="InterPro" id="IPR029061">
    <property type="entry name" value="THDP-binding"/>
</dbReference>